<protein>
    <submittedName>
        <fullName evidence="1">Uncharacterized protein</fullName>
    </submittedName>
</protein>
<reference evidence="1 2" key="1">
    <citation type="submission" date="2013-01" db="EMBL/GenBank/DDBJ databases">
        <authorList>
            <person name="Harkins D.M."/>
            <person name="Durkin A.S."/>
            <person name="Brinkac L.M."/>
            <person name="Haft D.H."/>
            <person name="Selengut J.D."/>
            <person name="Sanka R."/>
            <person name="DePew J."/>
            <person name="Purushe J."/>
            <person name="Galloway R.L."/>
            <person name="Vinetz J.M."/>
            <person name="Sutton G.G."/>
            <person name="Nierman W.C."/>
            <person name="Fouts D.E."/>
        </authorList>
    </citation>
    <scope>NUCLEOTIDE SEQUENCE [LARGE SCALE GENOMIC DNA]</scope>
    <source>
        <strain evidence="1 2">Sponselee CDC</strain>
    </source>
</reference>
<name>M6BR95_LEPBO</name>
<comment type="caution">
    <text evidence="1">The sequence shown here is derived from an EMBL/GenBank/DDBJ whole genome shotgun (WGS) entry which is preliminary data.</text>
</comment>
<dbReference type="Proteomes" id="UP000011873">
    <property type="component" value="Unassembled WGS sequence"/>
</dbReference>
<gene>
    <name evidence="1" type="ORF">LEP1GSC016_3502</name>
</gene>
<proteinExistence type="predicted"/>
<dbReference type="EMBL" id="ANMU01000093">
    <property type="protein sequence ID" value="EMJ81086.1"/>
    <property type="molecule type" value="Genomic_DNA"/>
</dbReference>
<accession>M6BR95</accession>
<organism evidence="1 2">
    <name type="scientific">Leptospira borgpetersenii serovar Hardjo-bovis str. Sponselee</name>
    <dbReference type="NCBI Taxonomy" id="1303729"/>
    <lineage>
        <taxon>Bacteria</taxon>
        <taxon>Pseudomonadati</taxon>
        <taxon>Spirochaetota</taxon>
        <taxon>Spirochaetia</taxon>
        <taxon>Leptospirales</taxon>
        <taxon>Leptospiraceae</taxon>
        <taxon>Leptospira</taxon>
    </lineage>
</organism>
<sequence>MKILKTKKLSPEKDRFSGDFPLSIFNSSFFKILFQTILNRERTFISSTFHSIDTPFQLL</sequence>
<evidence type="ECO:0000313" key="1">
    <source>
        <dbReference type="EMBL" id="EMJ81086.1"/>
    </source>
</evidence>
<dbReference type="AlphaFoldDB" id="M6BR95"/>
<evidence type="ECO:0000313" key="2">
    <source>
        <dbReference type="Proteomes" id="UP000011873"/>
    </source>
</evidence>
<dbReference type="PATRIC" id="fig|1218567.3.peg.2379"/>